<gene>
    <name evidence="2 3" type="primary">LOC107266076</name>
</gene>
<reference evidence="2 3" key="1">
    <citation type="submission" date="2025-04" db="UniProtKB">
        <authorList>
            <consortium name="RefSeq"/>
        </authorList>
    </citation>
    <scope>IDENTIFICATION</scope>
</reference>
<dbReference type="SUPFAM" id="SSF48452">
    <property type="entry name" value="TPR-like"/>
    <property type="match status" value="1"/>
</dbReference>
<organism evidence="1 3">
    <name type="scientific">Cephus cinctus</name>
    <name type="common">Wheat stem sawfly</name>
    <dbReference type="NCBI Taxonomy" id="211228"/>
    <lineage>
        <taxon>Eukaryota</taxon>
        <taxon>Metazoa</taxon>
        <taxon>Ecdysozoa</taxon>
        <taxon>Arthropoda</taxon>
        <taxon>Hexapoda</taxon>
        <taxon>Insecta</taxon>
        <taxon>Pterygota</taxon>
        <taxon>Neoptera</taxon>
        <taxon>Endopterygota</taxon>
        <taxon>Hymenoptera</taxon>
        <taxon>Cephoidea</taxon>
        <taxon>Cephidae</taxon>
        <taxon>Cephus</taxon>
    </lineage>
</organism>
<name>A0AAJ7FH76_CEPCN</name>
<protein>
    <submittedName>
        <fullName evidence="2 3">Uncharacterized protein LOC107266076</fullName>
    </submittedName>
</protein>
<dbReference type="Proteomes" id="UP000694920">
    <property type="component" value="Unplaced"/>
</dbReference>
<evidence type="ECO:0000313" key="2">
    <source>
        <dbReference type="RefSeq" id="XP_015591681.1"/>
    </source>
</evidence>
<keyword evidence="1" id="KW-1185">Reference proteome</keyword>
<accession>A0AAJ7FH76</accession>
<dbReference type="AlphaFoldDB" id="A0AAJ7FH76"/>
<evidence type="ECO:0000313" key="3">
    <source>
        <dbReference type="RefSeq" id="XP_015591682.1"/>
    </source>
</evidence>
<dbReference type="RefSeq" id="XP_015591681.1">
    <property type="nucleotide sequence ID" value="XM_015736195.2"/>
</dbReference>
<dbReference type="RefSeq" id="XP_015591682.1">
    <property type="nucleotide sequence ID" value="XM_015736196.2"/>
</dbReference>
<dbReference type="Gene3D" id="1.25.40.10">
    <property type="entry name" value="Tetratricopeptide repeat domain"/>
    <property type="match status" value="1"/>
</dbReference>
<proteinExistence type="predicted"/>
<dbReference type="InterPro" id="IPR011990">
    <property type="entry name" value="TPR-like_helical_dom_sf"/>
</dbReference>
<dbReference type="GeneID" id="107266076"/>
<dbReference type="KEGG" id="ccin:107266076"/>
<evidence type="ECO:0000313" key="1">
    <source>
        <dbReference type="Proteomes" id="UP000694920"/>
    </source>
</evidence>
<sequence length="296" mass="34296">MNKLAYLSCPFTWKMEELPRTAESLIDADTERREMLLFDGNRQDGITFRKLIYAVTKAYDFAENHCLENAMEEVEKSENLFNDLQEKIPNGISIKAFEHMVKGTKCFILQKMNKLNEVESILESLSICEDSFELGTLHGCQSSAWYFYKFAGKEKAIENALIAVELNPKSGLWHFLLAMSLKHVRQLIGKERKPGPKEQAALKTAFKLQPDPLIGIQCAKMYHKLRENEKAKEMCNNVLHMNPTSCIIYLQLALGFIQYHNNTWDKLICKEYSEKTRICLDYVGTRMPKNQRYKIC</sequence>